<reference evidence="3 4" key="1">
    <citation type="submission" date="2019-05" db="EMBL/GenBank/DDBJ databases">
        <title>Nakamurella sp. N5BH11, whole genome shotgun sequence.</title>
        <authorList>
            <person name="Tuo L."/>
        </authorList>
    </citation>
    <scope>NUCLEOTIDE SEQUENCE [LARGE SCALE GENOMIC DNA]</scope>
    <source>
        <strain evidence="3 4">N5BH11</strain>
    </source>
</reference>
<dbReference type="EMBL" id="SZZH01000007">
    <property type="protein sequence ID" value="TKV56431.1"/>
    <property type="molecule type" value="Genomic_DNA"/>
</dbReference>
<evidence type="ECO:0000256" key="2">
    <source>
        <dbReference type="SAM" id="Phobius"/>
    </source>
</evidence>
<evidence type="ECO:0000313" key="4">
    <source>
        <dbReference type="Proteomes" id="UP000306985"/>
    </source>
</evidence>
<dbReference type="OrthoDB" id="8535577at2"/>
<sequence length="268" mass="29454">MVEWFEVNIVEPGKLPLLLCLLAFVVTFLATRIITRMIRAGVGPFKNNVSTTGVHIHHAVPGLILLITGALMSVSANHIAWRCVAAVLIGMGASLILDEFALILHLQDVYWTNEGRVSVELIGLTVACLGMTLLGFSPWGVDSVELGDVTLRVTFVTGLVIQLICTLICVLKAKYRTALISCFIPFIAWVAAIRLGRPGSWWARHFYGHRRMARAERRAAKFDHRWDPRWRWLSDFIAGAPTLTDPPAVLPVPTSTDPAPVPSGRASA</sequence>
<feature type="transmembrane region" description="Helical" evidence="2">
    <location>
        <begin position="15"/>
        <end position="35"/>
    </location>
</feature>
<evidence type="ECO:0000256" key="1">
    <source>
        <dbReference type="SAM" id="MobiDB-lite"/>
    </source>
</evidence>
<evidence type="ECO:0000313" key="3">
    <source>
        <dbReference type="EMBL" id="TKV56431.1"/>
    </source>
</evidence>
<comment type="caution">
    <text evidence="3">The sequence shown here is derived from an EMBL/GenBank/DDBJ whole genome shotgun (WGS) entry which is preliminary data.</text>
</comment>
<evidence type="ECO:0008006" key="5">
    <source>
        <dbReference type="Google" id="ProtNLM"/>
    </source>
</evidence>
<dbReference type="AlphaFoldDB" id="A0A4U6Q967"/>
<organism evidence="3 4">
    <name type="scientific">Nakamurella flava</name>
    <dbReference type="NCBI Taxonomy" id="2576308"/>
    <lineage>
        <taxon>Bacteria</taxon>
        <taxon>Bacillati</taxon>
        <taxon>Actinomycetota</taxon>
        <taxon>Actinomycetes</taxon>
        <taxon>Nakamurellales</taxon>
        <taxon>Nakamurellaceae</taxon>
        <taxon>Nakamurella</taxon>
    </lineage>
</organism>
<feature type="transmembrane region" description="Helical" evidence="2">
    <location>
        <begin position="56"/>
        <end position="73"/>
    </location>
</feature>
<keyword evidence="2" id="KW-0472">Membrane</keyword>
<protein>
    <recommendedName>
        <fullName evidence="5">Integral membrane protein</fullName>
    </recommendedName>
</protein>
<proteinExistence type="predicted"/>
<name>A0A4U6Q967_9ACTN</name>
<accession>A0A4U6Q967</accession>
<feature type="transmembrane region" description="Helical" evidence="2">
    <location>
        <begin position="117"/>
        <end position="137"/>
    </location>
</feature>
<dbReference type="Proteomes" id="UP000306985">
    <property type="component" value="Unassembled WGS sequence"/>
</dbReference>
<feature type="transmembrane region" description="Helical" evidence="2">
    <location>
        <begin position="149"/>
        <end position="171"/>
    </location>
</feature>
<keyword evidence="2" id="KW-1133">Transmembrane helix</keyword>
<keyword evidence="4" id="KW-1185">Reference proteome</keyword>
<feature type="transmembrane region" description="Helical" evidence="2">
    <location>
        <begin position="178"/>
        <end position="196"/>
    </location>
</feature>
<keyword evidence="2" id="KW-0812">Transmembrane</keyword>
<feature type="region of interest" description="Disordered" evidence="1">
    <location>
        <begin position="247"/>
        <end position="268"/>
    </location>
</feature>
<feature type="transmembrane region" description="Helical" evidence="2">
    <location>
        <begin position="79"/>
        <end position="97"/>
    </location>
</feature>
<gene>
    <name evidence="3" type="ORF">FDO65_21010</name>
</gene>
<dbReference type="RefSeq" id="WP_137451700.1">
    <property type="nucleotide sequence ID" value="NZ_SZZH01000007.1"/>
</dbReference>